<sequence length="465" mass="53807">MSPNTEEESWTKILISGLQDPMNHESCCLPNFLDAVHVIREAGKDEQKYSPVLLRAIMQFFLTPQTDQQLTDLVRRLVSCTCLQDSFTQNGIDMAVDPLRMFDAVFSYLCGFIIAELERATRGRFRRQRADRPADLQPWPNSPGDIGLGDRDVRTAVTILLRWSAGPPVGHSIFGVLGTLSRFWEPYARATLENPRLNDFMRRQLHEALEFYVHPRPDYWDLFERIITSCRILAVDLSTAVTELNNVYPEFEEEIYDFAAPMIPLLIEREPHMRPALEWFSRMLHSRRIPFPGAITWPRGDAVRENNDYFHARLEMILARRNSRCMHVHCPAETGTTVSSLCRRCSVIRYCGREHELQCQTAAWRAEKHPHKDFCDIVHRLRQRLDMLNHAKWDAWLMPATDVPEAVSLLKASDVKKTTCRAIWLNLTLLKTVKKLVKPKRLNVKGMRASKIEHVPNGFYLSIEV</sequence>
<dbReference type="Gene3D" id="6.10.140.2220">
    <property type="match status" value="1"/>
</dbReference>
<dbReference type="Proteomes" id="UP001215598">
    <property type="component" value="Unassembled WGS sequence"/>
</dbReference>
<gene>
    <name evidence="1" type="ORF">B0H16DRAFT_1762064</name>
</gene>
<name>A0AAD7IAQ4_9AGAR</name>
<proteinExistence type="predicted"/>
<comment type="caution">
    <text evidence="1">The sequence shown here is derived from an EMBL/GenBank/DDBJ whole genome shotgun (WGS) entry which is preliminary data.</text>
</comment>
<evidence type="ECO:0008006" key="3">
    <source>
        <dbReference type="Google" id="ProtNLM"/>
    </source>
</evidence>
<dbReference type="AlphaFoldDB" id="A0AAD7IAQ4"/>
<evidence type="ECO:0000313" key="2">
    <source>
        <dbReference type="Proteomes" id="UP001215598"/>
    </source>
</evidence>
<reference evidence="1" key="1">
    <citation type="submission" date="2023-03" db="EMBL/GenBank/DDBJ databases">
        <title>Massive genome expansion in bonnet fungi (Mycena s.s.) driven by repeated elements and novel gene families across ecological guilds.</title>
        <authorList>
            <consortium name="Lawrence Berkeley National Laboratory"/>
            <person name="Harder C.B."/>
            <person name="Miyauchi S."/>
            <person name="Viragh M."/>
            <person name="Kuo A."/>
            <person name="Thoen E."/>
            <person name="Andreopoulos B."/>
            <person name="Lu D."/>
            <person name="Skrede I."/>
            <person name="Drula E."/>
            <person name="Henrissat B."/>
            <person name="Morin E."/>
            <person name="Kohler A."/>
            <person name="Barry K."/>
            <person name="LaButti K."/>
            <person name="Morin E."/>
            <person name="Salamov A."/>
            <person name="Lipzen A."/>
            <person name="Mereny Z."/>
            <person name="Hegedus B."/>
            <person name="Baldrian P."/>
            <person name="Stursova M."/>
            <person name="Weitz H."/>
            <person name="Taylor A."/>
            <person name="Grigoriev I.V."/>
            <person name="Nagy L.G."/>
            <person name="Martin F."/>
            <person name="Kauserud H."/>
        </authorList>
    </citation>
    <scope>NUCLEOTIDE SEQUENCE</scope>
    <source>
        <strain evidence="1">CBHHK182m</strain>
    </source>
</reference>
<keyword evidence="2" id="KW-1185">Reference proteome</keyword>
<dbReference type="EMBL" id="JARKIB010000114">
    <property type="protein sequence ID" value="KAJ7737982.1"/>
    <property type="molecule type" value="Genomic_DNA"/>
</dbReference>
<accession>A0AAD7IAQ4</accession>
<evidence type="ECO:0000313" key="1">
    <source>
        <dbReference type="EMBL" id="KAJ7737982.1"/>
    </source>
</evidence>
<protein>
    <recommendedName>
        <fullName evidence="3">MYND-type domain-containing protein</fullName>
    </recommendedName>
</protein>
<organism evidence="1 2">
    <name type="scientific">Mycena metata</name>
    <dbReference type="NCBI Taxonomy" id="1033252"/>
    <lineage>
        <taxon>Eukaryota</taxon>
        <taxon>Fungi</taxon>
        <taxon>Dikarya</taxon>
        <taxon>Basidiomycota</taxon>
        <taxon>Agaricomycotina</taxon>
        <taxon>Agaricomycetes</taxon>
        <taxon>Agaricomycetidae</taxon>
        <taxon>Agaricales</taxon>
        <taxon>Marasmiineae</taxon>
        <taxon>Mycenaceae</taxon>
        <taxon>Mycena</taxon>
    </lineage>
</organism>